<proteinExistence type="inferred from homology"/>
<evidence type="ECO:0000313" key="7">
    <source>
        <dbReference type="EMBL" id="CAJ1399122.1"/>
    </source>
</evidence>
<evidence type="ECO:0000256" key="2">
    <source>
        <dbReference type="ARBA" id="ARBA00006824"/>
    </source>
</evidence>
<feature type="non-terminal residue" evidence="7">
    <location>
        <position position="424"/>
    </location>
</feature>
<sequence>SNMGAALGCYERALSRAPTSTTAVVAGSLGFLGDALAQRVEQRRPDCVDTTFNVQRSSAFTLYSLLWGACGLRPWLTLLNQRFPGNSVKAICQKVAMQQFVWNPIIYLPTFYGFNGLYRGQDIDALLAKVRGEYADCLLYVWKVWIPMSVGIFAFVPTRHQAAANFLGNLVWNTLLSLFYNESPQPNVLKAKEAPSRQLAFCYQGMIHHENRLKVFRCAKGMRWLALNHLQVRWRAASTMAKRLPRHRQLRSESSEQKVETKEMEDDQKRQGKERHAEPVHKGSARRAPEAAKPAGEISEAGRLPEWLFEDRPVWLEALVRFLHEPDLLLVRLERGSSQRVARRPAAGVLPEMQELSLPFEKLRSWATGELQQAADEGRKVRSVAVCGTDKSHAADAVEVLRSMGFKRVANVHTQAFLQQLQAM</sequence>
<keyword evidence="3" id="KW-0812">Transmembrane</keyword>
<comment type="caution">
    <text evidence="7">The sequence shown here is derived from an EMBL/GenBank/DDBJ whole genome shotgun (WGS) entry which is preliminary data.</text>
</comment>
<gene>
    <name evidence="7" type="ORF">EVOR1521_LOCUS22713</name>
</gene>
<reference evidence="7" key="1">
    <citation type="submission" date="2023-08" db="EMBL/GenBank/DDBJ databases">
        <authorList>
            <person name="Chen Y."/>
            <person name="Shah S."/>
            <person name="Dougan E. K."/>
            <person name="Thang M."/>
            <person name="Chan C."/>
        </authorList>
    </citation>
    <scope>NUCLEOTIDE SEQUENCE</scope>
</reference>
<accession>A0AA36J3V5</accession>
<dbReference type="GO" id="GO:0016020">
    <property type="term" value="C:membrane"/>
    <property type="evidence" value="ECO:0007669"/>
    <property type="project" value="UniProtKB-SubCell"/>
</dbReference>
<keyword evidence="4" id="KW-1133">Transmembrane helix</keyword>
<keyword evidence="8" id="KW-1185">Reference proteome</keyword>
<dbReference type="Pfam" id="PF04117">
    <property type="entry name" value="Mpv17_PMP22"/>
    <property type="match status" value="1"/>
</dbReference>
<evidence type="ECO:0000256" key="1">
    <source>
        <dbReference type="ARBA" id="ARBA00004141"/>
    </source>
</evidence>
<evidence type="ECO:0000256" key="3">
    <source>
        <dbReference type="ARBA" id="ARBA00022692"/>
    </source>
</evidence>
<keyword evidence="5" id="KW-0472">Membrane</keyword>
<comment type="subcellular location">
    <subcellularLocation>
        <location evidence="1">Membrane</location>
        <topology evidence="1">Multi-pass membrane protein</topology>
    </subcellularLocation>
</comment>
<evidence type="ECO:0008006" key="9">
    <source>
        <dbReference type="Google" id="ProtNLM"/>
    </source>
</evidence>
<dbReference type="AlphaFoldDB" id="A0AA36J3V5"/>
<protein>
    <recommendedName>
        <fullName evidence="9">Mpv17-like protein</fullName>
    </recommendedName>
</protein>
<name>A0AA36J3V5_9DINO</name>
<feature type="region of interest" description="Disordered" evidence="6">
    <location>
        <begin position="245"/>
        <end position="297"/>
    </location>
</feature>
<comment type="similarity">
    <text evidence="2">Belongs to the peroxisomal membrane protein PXMP2/4 family.</text>
</comment>
<organism evidence="7 8">
    <name type="scientific">Effrenium voratum</name>
    <dbReference type="NCBI Taxonomy" id="2562239"/>
    <lineage>
        <taxon>Eukaryota</taxon>
        <taxon>Sar</taxon>
        <taxon>Alveolata</taxon>
        <taxon>Dinophyceae</taxon>
        <taxon>Suessiales</taxon>
        <taxon>Symbiodiniaceae</taxon>
        <taxon>Effrenium</taxon>
    </lineage>
</organism>
<dbReference type="EMBL" id="CAUJNA010003324">
    <property type="protein sequence ID" value="CAJ1399122.1"/>
    <property type="molecule type" value="Genomic_DNA"/>
</dbReference>
<feature type="compositionally biased region" description="Basic and acidic residues" evidence="6">
    <location>
        <begin position="250"/>
        <end position="281"/>
    </location>
</feature>
<dbReference type="GO" id="GO:0005737">
    <property type="term" value="C:cytoplasm"/>
    <property type="evidence" value="ECO:0007669"/>
    <property type="project" value="TreeGrafter"/>
</dbReference>
<dbReference type="Proteomes" id="UP001178507">
    <property type="component" value="Unassembled WGS sequence"/>
</dbReference>
<evidence type="ECO:0000313" key="8">
    <source>
        <dbReference type="Proteomes" id="UP001178507"/>
    </source>
</evidence>
<evidence type="ECO:0000256" key="6">
    <source>
        <dbReference type="SAM" id="MobiDB-lite"/>
    </source>
</evidence>
<evidence type="ECO:0000256" key="4">
    <source>
        <dbReference type="ARBA" id="ARBA00022989"/>
    </source>
</evidence>
<evidence type="ECO:0000256" key="5">
    <source>
        <dbReference type="ARBA" id="ARBA00023136"/>
    </source>
</evidence>
<dbReference type="PANTHER" id="PTHR11266">
    <property type="entry name" value="PEROXISOMAL MEMBRANE PROTEIN 2, PXMP2 MPV17"/>
    <property type="match status" value="1"/>
</dbReference>
<dbReference type="InterPro" id="IPR007248">
    <property type="entry name" value="Mpv17_PMP22"/>
</dbReference>